<dbReference type="OrthoDB" id="7747909at2"/>
<accession>A0A1N7JZ37</accession>
<keyword evidence="2" id="KW-1185">Reference proteome</keyword>
<organism evidence="1 2">
    <name type="scientific">Rhodobacter aestuarii</name>
    <dbReference type="NCBI Taxonomy" id="453582"/>
    <lineage>
        <taxon>Bacteria</taxon>
        <taxon>Pseudomonadati</taxon>
        <taxon>Pseudomonadota</taxon>
        <taxon>Alphaproteobacteria</taxon>
        <taxon>Rhodobacterales</taxon>
        <taxon>Rhodobacter group</taxon>
        <taxon>Rhodobacter</taxon>
    </lineage>
</organism>
<proteinExistence type="predicted"/>
<sequence length="107" mass="11823">MRNVQNANPVEPSTGREGLCHHETADHYRGLVARLSDRWRVIVCKGNLQWVLQKRDASRAGRARWTGVQYFLTREALLRASRAACGRIDPAALAALAALPEKFGGVA</sequence>
<dbReference type="AlphaFoldDB" id="A0A1N7JZ37"/>
<evidence type="ECO:0000313" key="1">
    <source>
        <dbReference type="EMBL" id="SIS54597.1"/>
    </source>
</evidence>
<evidence type="ECO:0000313" key="2">
    <source>
        <dbReference type="Proteomes" id="UP000186221"/>
    </source>
</evidence>
<dbReference type="RefSeq" id="WP_139327793.1">
    <property type="nucleotide sequence ID" value="NZ_FTOG01000002.1"/>
</dbReference>
<dbReference type="EMBL" id="FTOG01000002">
    <property type="protein sequence ID" value="SIS54597.1"/>
    <property type="molecule type" value="Genomic_DNA"/>
</dbReference>
<name>A0A1N7JZ37_9RHOB</name>
<dbReference type="Proteomes" id="UP000186221">
    <property type="component" value="Unassembled WGS sequence"/>
</dbReference>
<protein>
    <submittedName>
        <fullName evidence="1">Uncharacterized protein</fullName>
    </submittedName>
</protein>
<dbReference type="STRING" id="453582.SAMN05421580_102176"/>
<gene>
    <name evidence="1" type="ORF">SAMN05421580_102176</name>
</gene>
<reference evidence="2" key="1">
    <citation type="submission" date="2017-01" db="EMBL/GenBank/DDBJ databases">
        <authorList>
            <person name="Varghese N."/>
            <person name="Submissions S."/>
        </authorList>
    </citation>
    <scope>NUCLEOTIDE SEQUENCE [LARGE SCALE GENOMIC DNA]</scope>
    <source>
        <strain evidence="2">DSM 19945</strain>
    </source>
</reference>